<organism evidence="1 2">
    <name type="scientific">Cirrhinus mrigala</name>
    <name type="common">Mrigala</name>
    <dbReference type="NCBI Taxonomy" id="683832"/>
    <lineage>
        <taxon>Eukaryota</taxon>
        <taxon>Metazoa</taxon>
        <taxon>Chordata</taxon>
        <taxon>Craniata</taxon>
        <taxon>Vertebrata</taxon>
        <taxon>Euteleostomi</taxon>
        <taxon>Actinopterygii</taxon>
        <taxon>Neopterygii</taxon>
        <taxon>Teleostei</taxon>
        <taxon>Ostariophysi</taxon>
        <taxon>Cypriniformes</taxon>
        <taxon>Cyprinidae</taxon>
        <taxon>Labeoninae</taxon>
        <taxon>Labeonini</taxon>
        <taxon>Cirrhinus</taxon>
    </lineage>
</organism>
<gene>
    <name evidence="1" type="ORF">M9458_043464</name>
</gene>
<keyword evidence="2" id="KW-1185">Reference proteome</keyword>
<sequence length="134" mass="15333">MGATMFVRASVQRVLSAGFTARKFTSFSRNTCNSEHFIAEMRKVFHHPVSGAEVLQLTQGTRSVAEFAIDEWDQRALKAAFHRALSPELKDELAYRDPAPYLESLINVAIRLNNRIRDRQGEHRHETRLPEIVV</sequence>
<evidence type="ECO:0000313" key="1">
    <source>
        <dbReference type="EMBL" id="KAL0159739.1"/>
    </source>
</evidence>
<reference evidence="1 2" key="1">
    <citation type="submission" date="2024-05" db="EMBL/GenBank/DDBJ databases">
        <title>Genome sequencing and assembly of Indian major carp, Cirrhinus mrigala (Hamilton, 1822).</title>
        <authorList>
            <person name="Mohindra V."/>
            <person name="Chowdhury L.M."/>
            <person name="Lal K."/>
            <person name="Jena J.K."/>
        </authorList>
    </citation>
    <scope>NUCLEOTIDE SEQUENCE [LARGE SCALE GENOMIC DNA]</scope>
    <source>
        <strain evidence="1">CM1030</strain>
        <tissue evidence="1">Blood</tissue>
    </source>
</reference>
<feature type="non-terminal residue" evidence="1">
    <location>
        <position position="134"/>
    </location>
</feature>
<name>A0ABD0NCH1_CIRMR</name>
<dbReference type="AlphaFoldDB" id="A0ABD0NCH1"/>
<evidence type="ECO:0000313" key="2">
    <source>
        <dbReference type="Proteomes" id="UP001529510"/>
    </source>
</evidence>
<dbReference type="Proteomes" id="UP001529510">
    <property type="component" value="Unassembled WGS sequence"/>
</dbReference>
<accession>A0ABD0NCH1</accession>
<protein>
    <submittedName>
        <fullName evidence="1">Uncharacterized protein</fullName>
    </submittedName>
</protein>
<dbReference type="EMBL" id="JAMKFB020000022">
    <property type="protein sequence ID" value="KAL0159739.1"/>
    <property type="molecule type" value="Genomic_DNA"/>
</dbReference>
<comment type="caution">
    <text evidence="1">The sequence shown here is derived from an EMBL/GenBank/DDBJ whole genome shotgun (WGS) entry which is preliminary data.</text>
</comment>
<proteinExistence type="predicted"/>